<evidence type="ECO:0000259" key="8">
    <source>
        <dbReference type="PROSITE" id="PS50850"/>
    </source>
</evidence>
<dbReference type="Gene3D" id="1.20.1250.20">
    <property type="entry name" value="MFS general substrate transporter like domains"/>
    <property type="match status" value="2"/>
</dbReference>
<feature type="transmembrane region" description="Helical" evidence="7">
    <location>
        <begin position="126"/>
        <end position="146"/>
    </location>
</feature>
<dbReference type="GO" id="GO:0005886">
    <property type="term" value="C:plasma membrane"/>
    <property type="evidence" value="ECO:0007669"/>
    <property type="project" value="UniProtKB-SubCell"/>
</dbReference>
<keyword evidence="10" id="KW-1185">Reference proteome</keyword>
<dbReference type="RefSeq" id="WP_285489476.1">
    <property type="nucleotide sequence ID" value="NZ_BSTI01000021.1"/>
</dbReference>
<feature type="domain" description="Major facilitator superfamily (MFS) profile" evidence="8">
    <location>
        <begin position="29"/>
        <end position="444"/>
    </location>
</feature>
<dbReference type="CDD" id="cd17369">
    <property type="entry name" value="MFS_ShiA_like"/>
    <property type="match status" value="1"/>
</dbReference>
<feature type="transmembrane region" description="Helical" evidence="7">
    <location>
        <begin position="41"/>
        <end position="60"/>
    </location>
</feature>
<comment type="subcellular location">
    <subcellularLocation>
        <location evidence="1">Cell membrane</location>
        <topology evidence="1">Multi-pass membrane protein</topology>
    </subcellularLocation>
</comment>
<dbReference type="GO" id="GO:0022857">
    <property type="term" value="F:transmembrane transporter activity"/>
    <property type="evidence" value="ECO:0007669"/>
    <property type="project" value="InterPro"/>
</dbReference>
<dbReference type="PANTHER" id="PTHR43045">
    <property type="entry name" value="SHIKIMATE TRANSPORTER"/>
    <property type="match status" value="1"/>
</dbReference>
<evidence type="ECO:0000256" key="2">
    <source>
        <dbReference type="ARBA" id="ARBA00022448"/>
    </source>
</evidence>
<reference evidence="9" key="1">
    <citation type="submission" date="2023-03" db="EMBL/GenBank/DDBJ databases">
        <title>Amycolatopsis taiwanensis NBRC 103393.</title>
        <authorList>
            <person name="Ichikawa N."/>
            <person name="Sato H."/>
            <person name="Tonouchi N."/>
        </authorList>
    </citation>
    <scope>NUCLEOTIDE SEQUENCE</scope>
    <source>
        <strain evidence="9">NBRC 103393</strain>
    </source>
</reference>
<evidence type="ECO:0000256" key="6">
    <source>
        <dbReference type="ARBA" id="ARBA00023136"/>
    </source>
</evidence>
<feature type="transmembrane region" description="Helical" evidence="7">
    <location>
        <begin position="323"/>
        <end position="342"/>
    </location>
</feature>
<name>A0A9W6R9W8_9PSEU</name>
<proteinExistence type="predicted"/>
<accession>A0A9W6R9W8</accession>
<dbReference type="EMBL" id="BSTI01000021">
    <property type="protein sequence ID" value="GLY70232.1"/>
    <property type="molecule type" value="Genomic_DNA"/>
</dbReference>
<evidence type="ECO:0000256" key="7">
    <source>
        <dbReference type="SAM" id="Phobius"/>
    </source>
</evidence>
<gene>
    <name evidence="9" type="ORF">Atai01_68510</name>
</gene>
<dbReference type="InterPro" id="IPR036259">
    <property type="entry name" value="MFS_trans_sf"/>
</dbReference>
<dbReference type="SUPFAM" id="SSF103473">
    <property type="entry name" value="MFS general substrate transporter"/>
    <property type="match status" value="1"/>
</dbReference>
<organism evidence="9 10">
    <name type="scientific">Amycolatopsis taiwanensis</name>
    <dbReference type="NCBI Taxonomy" id="342230"/>
    <lineage>
        <taxon>Bacteria</taxon>
        <taxon>Bacillati</taxon>
        <taxon>Actinomycetota</taxon>
        <taxon>Actinomycetes</taxon>
        <taxon>Pseudonocardiales</taxon>
        <taxon>Pseudonocardiaceae</taxon>
        <taxon>Amycolatopsis</taxon>
    </lineage>
</organism>
<dbReference type="Proteomes" id="UP001165136">
    <property type="component" value="Unassembled WGS sequence"/>
</dbReference>
<feature type="transmembrane region" description="Helical" evidence="7">
    <location>
        <begin position="201"/>
        <end position="220"/>
    </location>
</feature>
<comment type="caution">
    <text evidence="9">The sequence shown here is derived from an EMBL/GenBank/DDBJ whole genome shotgun (WGS) entry which is preliminary data.</text>
</comment>
<feature type="transmembrane region" description="Helical" evidence="7">
    <location>
        <begin position="167"/>
        <end position="189"/>
    </location>
</feature>
<evidence type="ECO:0000256" key="5">
    <source>
        <dbReference type="ARBA" id="ARBA00022989"/>
    </source>
</evidence>
<feature type="transmembrane region" description="Helical" evidence="7">
    <location>
        <begin position="102"/>
        <end position="120"/>
    </location>
</feature>
<keyword evidence="3" id="KW-1003">Cell membrane</keyword>
<protein>
    <submittedName>
        <fullName evidence="9">MFS transporter</fullName>
    </submittedName>
</protein>
<keyword evidence="5 7" id="KW-1133">Transmembrane helix</keyword>
<feature type="transmembrane region" description="Helical" evidence="7">
    <location>
        <begin position="422"/>
        <end position="442"/>
    </location>
</feature>
<feature type="transmembrane region" description="Helical" evidence="7">
    <location>
        <begin position="258"/>
        <end position="280"/>
    </location>
</feature>
<evidence type="ECO:0000313" key="9">
    <source>
        <dbReference type="EMBL" id="GLY70232.1"/>
    </source>
</evidence>
<dbReference type="AlphaFoldDB" id="A0A9W6R9W8"/>
<feature type="transmembrane region" description="Helical" evidence="7">
    <location>
        <begin position="66"/>
        <end position="90"/>
    </location>
</feature>
<keyword evidence="2" id="KW-0813">Transport</keyword>
<dbReference type="InterPro" id="IPR011701">
    <property type="entry name" value="MFS"/>
</dbReference>
<evidence type="ECO:0000256" key="1">
    <source>
        <dbReference type="ARBA" id="ARBA00004651"/>
    </source>
</evidence>
<feature type="transmembrane region" description="Helical" evidence="7">
    <location>
        <begin position="348"/>
        <end position="370"/>
    </location>
</feature>
<evidence type="ECO:0000313" key="10">
    <source>
        <dbReference type="Proteomes" id="UP001165136"/>
    </source>
</evidence>
<dbReference type="Pfam" id="PF07690">
    <property type="entry name" value="MFS_1"/>
    <property type="match status" value="1"/>
</dbReference>
<keyword evidence="4 7" id="KW-0812">Transmembrane</keyword>
<dbReference type="PROSITE" id="PS50850">
    <property type="entry name" value="MFS"/>
    <property type="match status" value="1"/>
</dbReference>
<feature type="transmembrane region" description="Helical" evidence="7">
    <location>
        <begin position="382"/>
        <end position="402"/>
    </location>
</feature>
<evidence type="ECO:0000256" key="3">
    <source>
        <dbReference type="ARBA" id="ARBA00022475"/>
    </source>
</evidence>
<dbReference type="InterPro" id="IPR020846">
    <property type="entry name" value="MFS_dom"/>
</dbReference>
<sequence>MSNDADAAGLTASVDQRDDRETGKGYRRVLLSSFLGTSVEYYDFLLYGTAASLVFGPLFFKGQGQAIALLLSFATFAVGYIARPLGGIIFGTIGDRLGRKASLFTTMLMMGIASTAIGVLPTSSQVGAIAPILLVIVRVIQGIAVGGEWGGAALMALEHSPDRKRGFGASFANMGGPAGGFVATIMFALFSALPREQFLSWGWRIPFLFSAVLVAVGLFVRLKIAESPVFVAAKKRTATGEKPRPAILVVISRYPRQLALAATAVIGALVFQTFFSSFALTMSTNGGVSSSAVLYCKAGSQVVNLISIGYFAHFSDRLGRKRVLMGGACASILAAYPILMLLGSGSVVGVLLGYTLGNVVQGAMYGPLAAYISELFGTGARYTGAGVSYQLGAIIGGFTPFIATSLWELGQHHVSSAGWSQYWLIGLFLILGCVVTIVSVSVGKETRNRKLDQAESLA</sequence>
<keyword evidence="6 7" id="KW-0472">Membrane</keyword>
<evidence type="ECO:0000256" key="4">
    <source>
        <dbReference type="ARBA" id="ARBA00022692"/>
    </source>
</evidence>
<dbReference type="PANTHER" id="PTHR43045:SF1">
    <property type="entry name" value="SHIKIMATE TRANSPORTER"/>
    <property type="match status" value="1"/>
</dbReference>